<keyword evidence="2" id="KW-1185">Reference proteome</keyword>
<sequence>MAHLLLRLGEAALKPIKVGEVWHKAAISGRIAARLRKQALLEGREWPFEPATVQPKVPKRPKGHKHNKLKLLRVKEIEEKLEAMPKRVAEYRKLATERDKGSSLVDLLTLLPKERRIKARGA</sequence>
<dbReference type="Proteomes" id="UP001489004">
    <property type="component" value="Unassembled WGS sequence"/>
</dbReference>
<comment type="caution">
    <text evidence="1">The sequence shown here is derived from an EMBL/GenBank/DDBJ whole genome shotgun (WGS) entry which is preliminary data.</text>
</comment>
<gene>
    <name evidence="1" type="ORF">WJX72_004337</name>
</gene>
<accession>A0AAW1P3G9</accession>
<dbReference type="PANTHER" id="PTHR36781:SF1">
    <property type="entry name" value="OS05G0114600 PROTEIN"/>
    <property type="match status" value="1"/>
</dbReference>
<name>A0AAW1P3G9_9CHLO</name>
<protein>
    <recommendedName>
        <fullName evidence="3">MRPL25 domain-containing protein</fullName>
    </recommendedName>
</protein>
<dbReference type="EMBL" id="JALJOR010000018">
    <property type="protein sequence ID" value="KAK9804276.1"/>
    <property type="molecule type" value="Genomic_DNA"/>
</dbReference>
<evidence type="ECO:0000313" key="2">
    <source>
        <dbReference type="Proteomes" id="UP001489004"/>
    </source>
</evidence>
<dbReference type="PANTHER" id="PTHR36781">
    <property type="entry name" value="OS05G0114600 PROTEIN"/>
    <property type="match status" value="1"/>
</dbReference>
<reference evidence="1 2" key="1">
    <citation type="journal article" date="2024" name="Nat. Commun.">
        <title>Phylogenomics reveals the evolutionary origins of lichenization in chlorophyte algae.</title>
        <authorList>
            <person name="Puginier C."/>
            <person name="Libourel C."/>
            <person name="Otte J."/>
            <person name="Skaloud P."/>
            <person name="Haon M."/>
            <person name="Grisel S."/>
            <person name="Petersen M."/>
            <person name="Berrin J.G."/>
            <person name="Delaux P.M."/>
            <person name="Dal Grande F."/>
            <person name="Keller J."/>
        </authorList>
    </citation>
    <scope>NUCLEOTIDE SEQUENCE [LARGE SCALE GENOMIC DNA]</scope>
    <source>
        <strain evidence="1 2">SAG 2043</strain>
    </source>
</reference>
<organism evidence="1 2">
    <name type="scientific">[Myrmecia] bisecta</name>
    <dbReference type="NCBI Taxonomy" id="41462"/>
    <lineage>
        <taxon>Eukaryota</taxon>
        <taxon>Viridiplantae</taxon>
        <taxon>Chlorophyta</taxon>
        <taxon>core chlorophytes</taxon>
        <taxon>Trebouxiophyceae</taxon>
        <taxon>Trebouxiales</taxon>
        <taxon>Trebouxiaceae</taxon>
        <taxon>Myrmecia</taxon>
    </lineage>
</organism>
<evidence type="ECO:0000313" key="1">
    <source>
        <dbReference type="EMBL" id="KAK9804276.1"/>
    </source>
</evidence>
<proteinExistence type="predicted"/>
<evidence type="ECO:0008006" key="3">
    <source>
        <dbReference type="Google" id="ProtNLM"/>
    </source>
</evidence>
<dbReference type="AlphaFoldDB" id="A0AAW1P3G9"/>